<protein>
    <submittedName>
        <fullName evidence="3">Chitin-binding protein</fullName>
    </submittedName>
</protein>
<dbReference type="RefSeq" id="WP_326619466.1">
    <property type="nucleotide sequence ID" value="NZ_CP109106.1"/>
</dbReference>
<feature type="compositionally biased region" description="Basic and acidic residues" evidence="1">
    <location>
        <begin position="116"/>
        <end position="125"/>
    </location>
</feature>
<feature type="compositionally biased region" description="Polar residues" evidence="1">
    <location>
        <begin position="127"/>
        <end position="141"/>
    </location>
</feature>
<evidence type="ECO:0000313" key="3">
    <source>
        <dbReference type="EMBL" id="WSB69913.1"/>
    </source>
</evidence>
<feature type="region of interest" description="Disordered" evidence="1">
    <location>
        <begin position="102"/>
        <end position="181"/>
    </location>
</feature>
<reference evidence="3 4" key="1">
    <citation type="submission" date="2022-10" db="EMBL/GenBank/DDBJ databases">
        <title>The complete genomes of actinobacterial strains from the NBC collection.</title>
        <authorList>
            <person name="Joergensen T.S."/>
            <person name="Alvarez Arevalo M."/>
            <person name="Sterndorff E.B."/>
            <person name="Faurdal D."/>
            <person name="Vuksanovic O."/>
            <person name="Mourched A.-S."/>
            <person name="Charusanti P."/>
            <person name="Shaw S."/>
            <person name="Blin K."/>
            <person name="Weber T."/>
        </authorList>
    </citation>
    <scope>NUCLEOTIDE SEQUENCE [LARGE SCALE GENOMIC DNA]</scope>
    <source>
        <strain evidence="3 4">NBC 01774</strain>
    </source>
</reference>
<evidence type="ECO:0000256" key="1">
    <source>
        <dbReference type="SAM" id="MobiDB-lite"/>
    </source>
</evidence>
<name>A0ABZ1FHP7_9ACTN</name>
<gene>
    <name evidence="3" type="ORF">OG863_19250</name>
</gene>
<accession>A0ABZ1FHP7</accession>
<feature type="chain" id="PRO_5046920987" evidence="2">
    <location>
        <begin position="28"/>
        <end position="181"/>
    </location>
</feature>
<keyword evidence="2" id="KW-0732">Signal</keyword>
<evidence type="ECO:0000313" key="4">
    <source>
        <dbReference type="Proteomes" id="UP001344251"/>
    </source>
</evidence>
<sequence>MRRLTAFLGTAAIVGGLVVFAPPGAHAITGIITYHTRPGNRVYEILDPGDDHCYGVGDGSGVVENDTPTDLVLYNGRDCTGSVVTVVPHRTWKNARFGSLQLSSRGPMEEPVADDYTDRPEEPEPPRSSQGPDGPETSRTSQSRDESDRPADSERPERSDSPDSPLDPVNSAGHASPRAAR</sequence>
<feature type="compositionally biased region" description="Basic and acidic residues" evidence="1">
    <location>
        <begin position="142"/>
        <end position="161"/>
    </location>
</feature>
<keyword evidence="4" id="KW-1185">Reference proteome</keyword>
<dbReference type="Proteomes" id="UP001344251">
    <property type="component" value="Chromosome"/>
</dbReference>
<feature type="signal peptide" evidence="2">
    <location>
        <begin position="1"/>
        <end position="27"/>
    </location>
</feature>
<proteinExistence type="predicted"/>
<organism evidence="3 4">
    <name type="scientific">Streptomyces decoyicus</name>
    <dbReference type="NCBI Taxonomy" id="249567"/>
    <lineage>
        <taxon>Bacteria</taxon>
        <taxon>Bacillati</taxon>
        <taxon>Actinomycetota</taxon>
        <taxon>Actinomycetes</taxon>
        <taxon>Kitasatosporales</taxon>
        <taxon>Streptomycetaceae</taxon>
        <taxon>Streptomyces</taxon>
    </lineage>
</organism>
<evidence type="ECO:0000256" key="2">
    <source>
        <dbReference type="SAM" id="SignalP"/>
    </source>
</evidence>
<dbReference type="EMBL" id="CP109106">
    <property type="protein sequence ID" value="WSB69913.1"/>
    <property type="molecule type" value="Genomic_DNA"/>
</dbReference>